<dbReference type="AlphaFoldDB" id="A0A6J4V261"/>
<dbReference type="PROSITE" id="PS50122">
    <property type="entry name" value="CHEB"/>
    <property type="match status" value="1"/>
</dbReference>
<feature type="active site" evidence="4">
    <location>
        <position position="47"/>
    </location>
</feature>
<dbReference type="PANTHER" id="PTHR42872:SF6">
    <property type="entry name" value="PROTEIN-GLUTAMATE METHYLESTERASE_PROTEIN-GLUTAMINE GLUTAMINASE"/>
    <property type="match status" value="1"/>
</dbReference>
<feature type="domain" description="CheB-type methylesterase" evidence="5">
    <location>
        <begin position="7"/>
        <end position="186"/>
    </location>
</feature>
<dbReference type="PANTHER" id="PTHR42872">
    <property type="entry name" value="PROTEIN-GLUTAMATE METHYLESTERASE/PROTEIN-GLUTAMINE GLUTAMINASE"/>
    <property type="match status" value="1"/>
</dbReference>
<evidence type="ECO:0000256" key="1">
    <source>
        <dbReference type="ARBA" id="ARBA00022801"/>
    </source>
</evidence>
<evidence type="ECO:0000256" key="2">
    <source>
        <dbReference type="ARBA" id="ARBA00039140"/>
    </source>
</evidence>
<dbReference type="EMBL" id="CADCWN010000103">
    <property type="protein sequence ID" value="CAA9564644.1"/>
    <property type="molecule type" value="Genomic_DNA"/>
</dbReference>
<dbReference type="CDD" id="cd16433">
    <property type="entry name" value="CheB"/>
    <property type="match status" value="1"/>
</dbReference>
<gene>
    <name evidence="6" type="ORF">AVDCRST_MAG18-1372</name>
</gene>
<dbReference type="EC" id="3.1.1.61" evidence="2"/>
<protein>
    <recommendedName>
        <fullName evidence="2">protein-glutamate methylesterase</fullName>
        <ecNumber evidence="2">3.1.1.61</ecNumber>
    </recommendedName>
</protein>
<evidence type="ECO:0000313" key="6">
    <source>
        <dbReference type="EMBL" id="CAA9564644.1"/>
    </source>
</evidence>
<dbReference type="GO" id="GO:0008984">
    <property type="term" value="F:protein-glutamate methylesterase activity"/>
    <property type="evidence" value="ECO:0007669"/>
    <property type="project" value="UniProtKB-EC"/>
</dbReference>
<dbReference type="SUPFAM" id="SSF52738">
    <property type="entry name" value="Methylesterase CheB, C-terminal domain"/>
    <property type="match status" value="1"/>
</dbReference>
<dbReference type="GO" id="GO:0005737">
    <property type="term" value="C:cytoplasm"/>
    <property type="evidence" value="ECO:0007669"/>
    <property type="project" value="InterPro"/>
</dbReference>
<feature type="active site" evidence="4">
    <location>
        <position position="139"/>
    </location>
</feature>
<sequence>MGHPEQPGQRGRDMIVIGASSGGVEALLFLVERLPRDLPAAIGIVLHTSPDAPGMLARVLGRRSTLPVHAATDGAPIVAGRIYVAPPDHHLLVEPGRLRFSRGPRENRSRPAVDPLFRSAALVYGPRAIGVILTGSLDDGTAGLAAIKERGGMAIVQDPAEALFPGMPGSARRHVAVDHVLPLPEMIPILDQLTREPIEVAQAVEAAQAAEPTLLRLEDRYARGGAIDMRELNEVGKSTALTCPECHGPLWEIESSSLLRFRCRTGHAFSAETMLSGQSEALEDALWMAVNTLEESAPVAERLAGNSEQRQQHHIAARFIEKARESRQRAAVIREVIESAQAAATIDLDGFADEATPLRAD</sequence>
<dbReference type="InterPro" id="IPR035909">
    <property type="entry name" value="CheB_C"/>
</dbReference>
<dbReference type="GO" id="GO:0006935">
    <property type="term" value="P:chemotaxis"/>
    <property type="evidence" value="ECO:0007669"/>
    <property type="project" value="UniProtKB-UniRule"/>
</dbReference>
<dbReference type="Gene3D" id="3.40.50.180">
    <property type="entry name" value="Methylesterase CheB, C-terminal domain"/>
    <property type="match status" value="1"/>
</dbReference>
<keyword evidence="1 4" id="KW-0378">Hydrolase</keyword>
<organism evidence="6">
    <name type="scientific">uncultured Thermomicrobiales bacterium</name>
    <dbReference type="NCBI Taxonomy" id="1645740"/>
    <lineage>
        <taxon>Bacteria</taxon>
        <taxon>Pseudomonadati</taxon>
        <taxon>Thermomicrobiota</taxon>
        <taxon>Thermomicrobia</taxon>
        <taxon>Thermomicrobiales</taxon>
        <taxon>environmental samples</taxon>
    </lineage>
</organism>
<dbReference type="PIRSF" id="PIRSF036461">
    <property type="entry name" value="Chmtx_methlestr"/>
    <property type="match status" value="1"/>
</dbReference>
<proteinExistence type="predicted"/>
<name>A0A6J4V261_9BACT</name>
<feature type="active site" evidence="4">
    <location>
        <position position="20"/>
    </location>
</feature>
<reference evidence="6" key="1">
    <citation type="submission" date="2020-02" db="EMBL/GenBank/DDBJ databases">
        <authorList>
            <person name="Meier V. D."/>
        </authorList>
    </citation>
    <scope>NUCLEOTIDE SEQUENCE</scope>
    <source>
        <strain evidence="6">AVDCRST_MAG18</strain>
    </source>
</reference>
<evidence type="ECO:0000256" key="3">
    <source>
        <dbReference type="ARBA" id="ARBA00048267"/>
    </source>
</evidence>
<evidence type="ECO:0000259" key="5">
    <source>
        <dbReference type="PROSITE" id="PS50122"/>
    </source>
</evidence>
<dbReference type="InterPro" id="IPR000673">
    <property type="entry name" value="Sig_transdc_resp-reg_Me-estase"/>
</dbReference>
<evidence type="ECO:0000256" key="4">
    <source>
        <dbReference type="PROSITE-ProRule" id="PRU00050"/>
    </source>
</evidence>
<keyword evidence="4" id="KW-0145">Chemotaxis</keyword>
<dbReference type="InterPro" id="IPR011247">
    <property type="entry name" value="Chemotax_prot-Glu_Me-esterase"/>
</dbReference>
<dbReference type="Pfam" id="PF01339">
    <property type="entry name" value="CheB_methylest"/>
    <property type="match status" value="1"/>
</dbReference>
<accession>A0A6J4V261</accession>
<comment type="catalytic activity">
    <reaction evidence="3">
        <text>[protein]-L-glutamate 5-O-methyl ester + H2O = L-glutamyl-[protein] + methanol + H(+)</text>
        <dbReference type="Rhea" id="RHEA:23236"/>
        <dbReference type="Rhea" id="RHEA-COMP:10208"/>
        <dbReference type="Rhea" id="RHEA-COMP:10311"/>
        <dbReference type="ChEBI" id="CHEBI:15377"/>
        <dbReference type="ChEBI" id="CHEBI:15378"/>
        <dbReference type="ChEBI" id="CHEBI:17790"/>
        <dbReference type="ChEBI" id="CHEBI:29973"/>
        <dbReference type="ChEBI" id="CHEBI:82795"/>
        <dbReference type="EC" id="3.1.1.61"/>
    </reaction>
</comment>
<dbReference type="GO" id="GO:0000156">
    <property type="term" value="F:phosphorelay response regulator activity"/>
    <property type="evidence" value="ECO:0007669"/>
    <property type="project" value="InterPro"/>
</dbReference>